<dbReference type="InterPro" id="IPR011701">
    <property type="entry name" value="MFS"/>
</dbReference>
<gene>
    <name evidence="28" type="ORF">PSYICH_LOCUS1567</name>
</gene>
<dbReference type="InterPro" id="IPR036259">
    <property type="entry name" value="MFS_trans_sf"/>
</dbReference>
<dbReference type="InterPro" id="IPR020846">
    <property type="entry name" value="MFS_dom"/>
</dbReference>
<evidence type="ECO:0000256" key="25">
    <source>
        <dbReference type="ARBA" id="ARBA00081925"/>
    </source>
</evidence>
<accession>A0A9P0CJ00</accession>
<evidence type="ECO:0000256" key="6">
    <source>
        <dbReference type="ARBA" id="ARBA00022475"/>
    </source>
</evidence>
<comment type="catalytic activity">
    <reaction evidence="16">
        <text>L-aspartate(out) = L-aspartate(in)</text>
        <dbReference type="Rhea" id="RHEA:66332"/>
        <dbReference type="ChEBI" id="CHEBI:29991"/>
    </reaction>
    <physiologicalReaction direction="left-to-right" evidence="16">
        <dbReference type="Rhea" id="RHEA:66333"/>
    </physiologicalReaction>
</comment>
<reference evidence="28" key="1">
    <citation type="submission" date="2022-01" db="EMBL/GenBank/DDBJ databases">
        <authorList>
            <person name="King R."/>
        </authorList>
    </citation>
    <scope>NUCLEOTIDE SEQUENCE</scope>
</reference>
<evidence type="ECO:0000256" key="3">
    <source>
        <dbReference type="ARBA" id="ARBA00004638"/>
    </source>
</evidence>
<dbReference type="InterPro" id="IPR050382">
    <property type="entry name" value="MFS_Na/Anion_cotransporter"/>
</dbReference>
<proteinExistence type="predicted"/>
<sequence>MFWKTKRYLVAVLALFGFFNVYALRANLSIAIVDMTQLKNVTLENGTIVLKREFDWDSKLQGYILSSFFYGYLTTQFLGGYLAVKFGGTNIFAIGIGVTALLTVFTPLLVKANVYLLLVVRIVEGIFEGVTVPAIQAVWALWSPPLERSRLVTISYSGCWVGTVVAMPVCSLLASSLGWESIFYVFGAVGLLWCAIWTTFVSDTPVKDKSISSKEREYILSSIKASNGDIEEIHKIPWWSFLMSRPLWTIAVAFFCETWGFYTLLTYLPKIMKNVLGFDLNSAGFMSALPYLAMAIIMQLAGQLADRLLIKKVLTTTQVRKLLTCVGFLSQAIFILGAGFWLTTAGTTFCLVMVVGLGGFSLTGFGVNALDIAPKYASIIIGISNTFGTVPGILSPILTGYLVTHEDNIDEWLIIFYISAALYIFGAIFYGLNASGELQPWAMNENKDIKNSVQLSYAKEENEKDMEAEIKH</sequence>
<dbReference type="CDD" id="cd17318">
    <property type="entry name" value="MFS_SLC17"/>
    <property type="match status" value="1"/>
</dbReference>
<keyword evidence="10" id="KW-0770">Synapse</keyword>
<keyword evidence="6" id="KW-1003">Cell membrane</keyword>
<evidence type="ECO:0000256" key="18">
    <source>
        <dbReference type="ARBA" id="ARBA00051403"/>
    </source>
</evidence>
<feature type="transmembrane region" description="Helical" evidence="26">
    <location>
        <begin position="322"/>
        <end position="342"/>
    </location>
</feature>
<feature type="transmembrane region" description="Helical" evidence="26">
    <location>
        <begin position="288"/>
        <end position="310"/>
    </location>
</feature>
<evidence type="ECO:0000256" key="1">
    <source>
        <dbReference type="ARBA" id="ARBA00004432"/>
    </source>
</evidence>
<feature type="transmembrane region" description="Helical" evidence="26">
    <location>
        <begin position="116"/>
        <end position="142"/>
    </location>
</feature>
<dbReference type="GO" id="GO:0006820">
    <property type="term" value="P:monoatomic anion transport"/>
    <property type="evidence" value="ECO:0007669"/>
    <property type="project" value="TreeGrafter"/>
</dbReference>
<dbReference type="OrthoDB" id="2985014at2759"/>
<keyword evidence="5" id="KW-0813">Transport</keyword>
<feature type="transmembrane region" description="Helical" evidence="26">
    <location>
        <begin position="348"/>
        <end position="367"/>
    </location>
</feature>
<organism evidence="28 29">
    <name type="scientific">Psylliodes chrysocephalus</name>
    <dbReference type="NCBI Taxonomy" id="3402493"/>
    <lineage>
        <taxon>Eukaryota</taxon>
        <taxon>Metazoa</taxon>
        <taxon>Ecdysozoa</taxon>
        <taxon>Arthropoda</taxon>
        <taxon>Hexapoda</taxon>
        <taxon>Insecta</taxon>
        <taxon>Pterygota</taxon>
        <taxon>Neoptera</taxon>
        <taxon>Endopterygota</taxon>
        <taxon>Coleoptera</taxon>
        <taxon>Polyphaga</taxon>
        <taxon>Cucujiformia</taxon>
        <taxon>Chrysomeloidea</taxon>
        <taxon>Chrysomelidae</taxon>
        <taxon>Galerucinae</taxon>
        <taxon>Alticini</taxon>
        <taxon>Psylliodes</taxon>
    </lineage>
</organism>
<feature type="transmembrane region" description="Helical" evidence="26">
    <location>
        <begin position="247"/>
        <end position="268"/>
    </location>
</feature>
<dbReference type="EMBL" id="OV651822">
    <property type="protein sequence ID" value="CAH1100735.1"/>
    <property type="molecule type" value="Genomic_DNA"/>
</dbReference>
<dbReference type="PROSITE" id="PS50850">
    <property type="entry name" value="MFS"/>
    <property type="match status" value="1"/>
</dbReference>
<evidence type="ECO:0000256" key="16">
    <source>
        <dbReference type="ARBA" id="ARBA00050554"/>
    </source>
</evidence>
<dbReference type="GO" id="GO:0015293">
    <property type="term" value="F:symporter activity"/>
    <property type="evidence" value="ECO:0007669"/>
    <property type="project" value="UniProtKB-KW"/>
</dbReference>
<keyword evidence="8" id="KW-0769">Symport</keyword>
<evidence type="ECO:0000256" key="20">
    <source>
        <dbReference type="ARBA" id="ARBA00051612"/>
    </source>
</evidence>
<evidence type="ECO:0000256" key="15">
    <source>
        <dbReference type="ARBA" id="ARBA00050101"/>
    </source>
</evidence>
<feature type="transmembrane region" description="Helical" evidence="26">
    <location>
        <begin position="379"/>
        <end position="402"/>
    </location>
</feature>
<comment type="catalytic activity">
    <reaction evidence="15">
        <text>2 nitrate(out) + H(+)(out) = 2 nitrate(in) + H(+)(in)</text>
        <dbReference type="Rhea" id="RHEA:71539"/>
        <dbReference type="ChEBI" id="CHEBI:15378"/>
        <dbReference type="ChEBI" id="CHEBI:17632"/>
    </reaction>
    <physiologicalReaction direction="left-to-right" evidence="15">
        <dbReference type="Rhea" id="RHEA:71540"/>
    </physiologicalReaction>
</comment>
<feature type="domain" description="Major facilitator superfamily (MFS) profile" evidence="27">
    <location>
        <begin position="9"/>
        <end position="438"/>
    </location>
</feature>
<feature type="transmembrane region" description="Helical" evidence="26">
    <location>
        <begin position="91"/>
        <end position="110"/>
    </location>
</feature>
<evidence type="ECO:0000256" key="19">
    <source>
        <dbReference type="ARBA" id="ARBA00051447"/>
    </source>
</evidence>
<evidence type="ECO:0000256" key="10">
    <source>
        <dbReference type="ARBA" id="ARBA00023018"/>
    </source>
</evidence>
<evidence type="ECO:0000256" key="13">
    <source>
        <dbReference type="ARBA" id="ARBA00023228"/>
    </source>
</evidence>
<evidence type="ECO:0000259" key="27">
    <source>
        <dbReference type="PROSITE" id="PS50850"/>
    </source>
</evidence>
<comment type="subcellular location">
    <subcellularLocation>
        <location evidence="2">Basolateral cell membrane</location>
        <topology evidence="2">Multi-pass membrane protein</topology>
    </subcellularLocation>
    <subcellularLocation>
        <location evidence="3">Cytoplasmic vesicle</location>
        <location evidence="3">Secretory vesicle membrane</location>
        <topology evidence="3">Multi-pass membrane protein</topology>
    </subcellularLocation>
    <subcellularLocation>
        <location evidence="1">Cytoplasmic vesicle</location>
        <location evidence="1">Secretory vesicle</location>
        <location evidence="1">Synaptic vesicle membrane</location>
    </subcellularLocation>
    <subcellularLocation>
        <location evidence="4">Lysosome membrane</location>
    </subcellularLocation>
</comment>
<keyword evidence="13" id="KW-0458">Lysosome</keyword>
<dbReference type="GO" id="GO:0030672">
    <property type="term" value="C:synaptic vesicle membrane"/>
    <property type="evidence" value="ECO:0007669"/>
    <property type="project" value="UniProtKB-SubCell"/>
</dbReference>
<evidence type="ECO:0000256" key="24">
    <source>
        <dbReference type="ARBA" id="ARBA00081195"/>
    </source>
</evidence>
<dbReference type="PANTHER" id="PTHR11662:SF455">
    <property type="entry name" value="GH23975P"/>
    <property type="match status" value="1"/>
</dbReference>
<evidence type="ECO:0000256" key="2">
    <source>
        <dbReference type="ARBA" id="ARBA00004554"/>
    </source>
</evidence>
<feature type="transmembrane region" description="Helical" evidence="26">
    <location>
        <begin position="154"/>
        <end position="175"/>
    </location>
</feature>
<protein>
    <recommendedName>
        <fullName evidence="22">Sialin</fullName>
    </recommendedName>
    <alternativeName>
        <fullName evidence="25">H(+)/nitrate cotransporter</fullName>
    </alternativeName>
    <alternativeName>
        <fullName evidence="23">H(+)/sialic acid cotransporter</fullName>
    </alternativeName>
    <alternativeName>
        <fullName evidence="24">Vesicular excitatory amino acid transporter</fullName>
    </alternativeName>
</protein>
<dbReference type="PANTHER" id="PTHR11662">
    <property type="entry name" value="SOLUTE CARRIER FAMILY 17"/>
    <property type="match status" value="1"/>
</dbReference>
<keyword evidence="14" id="KW-0968">Cytoplasmic vesicle</keyword>
<dbReference type="AlphaFoldDB" id="A0A9P0CJ00"/>
<evidence type="ECO:0000256" key="23">
    <source>
        <dbReference type="ARBA" id="ARBA00080244"/>
    </source>
</evidence>
<name>A0A9P0CJ00_9CUCU</name>
<dbReference type="Gene3D" id="1.20.1250.20">
    <property type="entry name" value="MFS general substrate transporter like domains"/>
    <property type="match status" value="2"/>
</dbReference>
<evidence type="ECO:0000256" key="5">
    <source>
        <dbReference type="ARBA" id="ARBA00022448"/>
    </source>
</evidence>
<keyword evidence="7 26" id="KW-0812">Transmembrane</keyword>
<evidence type="ECO:0000256" key="8">
    <source>
        <dbReference type="ARBA" id="ARBA00022847"/>
    </source>
</evidence>
<dbReference type="GO" id="GO:0005765">
    <property type="term" value="C:lysosomal membrane"/>
    <property type="evidence" value="ECO:0007669"/>
    <property type="project" value="UniProtKB-SubCell"/>
</dbReference>
<evidence type="ECO:0000313" key="29">
    <source>
        <dbReference type="Proteomes" id="UP001153636"/>
    </source>
</evidence>
<evidence type="ECO:0000256" key="11">
    <source>
        <dbReference type="ARBA" id="ARBA00023136"/>
    </source>
</evidence>
<comment type="catalytic activity">
    <reaction evidence="18">
        <text>N-acetyl-L-aspartyl-L-glutamate(out) = N-acetyl-L-aspartyl-L-glutamate(in)</text>
        <dbReference type="Rhea" id="RHEA:72599"/>
        <dbReference type="ChEBI" id="CHEBI:76931"/>
    </reaction>
    <physiologicalReaction direction="left-to-right" evidence="18">
        <dbReference type="Rhea" id="RHEA:72600"/>
    </physiologicalReaction>
</comment>
<comment type="catalytic activity">
    <reaction evidence="19">
        <text>L-glutamate(out) = L-glutamate(in)</text>
        <dbReference type="Rhea" id="RHEA:66336"/>
        <dbReference type="ChEBI" id="CHEBI:29985"/>
    </reaction>
    <physiologicalReaction direction="left-to-right" evidence="19">
        <dbReference type="Rhea" id="RHEA:66337"/>
    </physiologicalReaction>
</comment>
<dbReference type="Proteomes" id="UP001153636">
    <property type="component" value="Chromosome 10"/>
</dbReference>
<comment type="catalytic activity">
    <reaction evidence="20">
        <text>D-glucuronate(out) + H(+)(out) = D-glucuronate(in) + H(+)(in)</text>
        <dbReference type="Rhea" id="RHEA:72591"/>
        <dbReference type="ChEBI" id="CHEBI:15378"/>
        <dbReference type="ChEBI" id="CHEBI:58720"/>
    </reaction>
    <physiologicalReaction direction="left-to-right" evidence="20">
        <dbReference type="Rhea" id="RHEA:72592"/>
    </physiologicalReaction>
</comment>
<evidence type="ECO:0000256" key="22">
    <source>
        <dbReference type="ARBA" id="ARBA00069713"/>
    </source>
</evidence>
<feature type="transmembrane region" description="Helical" evidence="26">
    <location>
        <begin position="63"/>
        <end position="84"/>
    </location>
</feature>
<evidence type="ECO:0000256" key="12">
    <source>
        <dbReference type="ARBA" id="ARBA00023180"/>
    </source>
</evidence>
<comment type="function">
    <text evidence="21">Receptor for CM101, a polysaccharide produced by group B Streptococcus with antipathoangiogenic properties.</text>
</comment>
<dbReference type="FunFam" id="1.20.1250.20:FF:000067">
    <property type="entry name" value="sialin isoform X2"/>
    <property type="match status" value="1"/>
</dbReference>
<evidence type="ECO:0000256" key="21">
    <source>
        <dbReference type="ARBA" id="ARBA00056891"/>
    </source>
</evidence>
<keyword evidence="12" id="KW-0325">Glycoprotein</keyword>
<evidence type="ECO:0000256" key="7">
    <source>
        <dbReference type="ARBA" id="ARBA00022692"/>
    </source>
</evidence>
<evidence type="ECO:0000256" key="26">
    <source>
        <dbReference type="SAM" id="Phobius"/>
    </source>
</evidence>
<evidence type="ECO:0000313" key="28">
    <source>
        <dbReference type="EMBL" id="CAH1100735.1"/>
    </source>
</evidence>
<dbReference type="FunFam" id="1.20.1250.20:FF:000003">
    <property type="entry name" value="Solute carrier family 17 member 3"/>
    <property type="match status" value="1"/>
</dbReference>
<comment type="catalytic activity">
    <reaction evidence="17">
        <text>N-acetylneuraminate(in) + H(+)(in) = N-acetylneuraminate(out) + H(+)(out)</text>
        <dbReference type="Rhea" id="RHEA:28987"/>
        <dbReference type="ChEBI" id="CHEBI:15378"/>
        <dbReference type="ChEBI" id="CHEBI:35418"/>
    </reaction>
    <physiologicalReaction direction="right-to-left" evidence="17">
        <dbReference type="Rhea" id="RHEA:28989"/>
    </physiologicalReaction>
</comment>
<dbReference type="Pfam" id="PF07690">
    <property type="entry name" value="MFS_1"/>
    <property type="match status" value="1"/>
</dbReference>
<evidence type="ECO:0000256" key="9">
    <source>
        <dbReference type="ARBA" id="ARBA00022989"/>
    </source>
</evidence>
<dbReference type="GO" id="GO:0016323">
    <property type="term" value="C:basolateral plasma membrane"/>
    <property type="evidence" value="ECO:0007669"/>
    <property type="project" value="UniProtKB-SubCell"/>
</dbReference>
<feature type="transmembrane region" description="Helical" evidence="26">
    <location>
        <begin position="414"/>
        <end position="433"/>
    </location>
</feature>
<dbReference type="GO" id="GO:0046942">
    <property type="term" value="P:carboxylic acid transport"/>
    <property type="evidence" value="ECO:0007669"/>
    <property type="project" value="UniProtKB-ARBA"/>
</dbReference>
<dbReference type="SUPFAM" id="SSF103473">
    <property type="entry name" value="MFS general substrate transporter"/>
    <property type="match status" value="1"/>
</dbReference>
<evidence type="ECO:0000256" key="4">
    <source>
        <dbReference type="ARBA" id="ARBA00004656"/>
    </source>
</evidence>
<keyword evidence="29" id="KW-1185">Reference proteome</keyword>
<keyword evidence="9 26" id="KW-1133">Transmembrane helix</keyword>
<evidence type="ECO:0000256" key="17">
    <source>
        <dbReference type="ARBA" id="ARBA00050625"/>
    </source>
</evidence>
<feature type="transmembrane region" description="Helical" evidence="26">
    <location>
        <begin position="181"/>
        <end position="201"/>
    </location>
</feature>
<keyword evidence="11 26" id="KW-0472">Membrane</keyword>
<evidence type="ECO:0000256" key="14">
    <source>
        <dbReference type="ARBA" id="ARBA00023329"/>
    </source>
</evidence>